<protein>
    <recommendedName>
        <fullName evidence="6 12">Dihydropteroate synthase</fullName>
        <shortName evidence="12">DHPS</shortName>
        <ecNumber evidence="5 12">2.5.1.15</ecNumber>
    </recommendedName>
    <alternativeName>
        <fullName evidence="11 12">Dihydropteroate pyrophosphorylase</fullName>
    </alternativeName>
</protein>
<gene>
    <name evidence="14" type="ORF">SAMN05444714_1660</name>
</gene>
<dbReference type="GO" id="GO:0046872">
    <property type="term" value="F:metal ion binding"/>
    <property type="evidence" value="ECO:0007669"/>
    <property type="project" value="UniProtKB-KW"/>
</dbReference>
<dbReference type="STRING" id="1123755.SAMN05444714_1660"/>
<dbReference type="FunFam" id="3.20.20.20:FF:000006">
    <property type="entry name" value="Dihydropteroate synthase"/>
    <property type="match status" value="1"/>
</dbReference>
<dbReference type="Proteomes" id="UP000198926">
    <property type="component" value="Unassembled WGS sequence"/>
</dbReference>
<dbReference type="GO" id="GO:0046654">
    <property type="term" value="P:tetrahydrofolate biosynthetic process"/>
    <property type="evidence" value="ECO:0007669"/>
    <property type="project" value="UniProtKB-UniPathway"/>
</dbReference>
<evidence type="ECO:0000256" key="9">
    <source>
        <dbReference type="ARBA" id="ARBA00022842"/>
    </source>
</evidence>
<evidence type="ECO:0000313" key="15">
    <source>
        <dbReference type="Proteomes" id="UP000198926"/>
    </source>
</evidence>
<accession>A0A1I6MEZ4</accession>
<dbReference type="InterPro" id="IPR006390">
    <property type="entry name" value="DHP_synth_dom"/>
</dbReference>
<evidence type="ECO:0000256" key="10">
    <source>
        <dbReference type="ARBA" id="ARBA00022909"/>
    </source>
</evidence>
<dbReference type="NCBIfam" id="TIGR01496">
    <property type="entry name" value="DHPS"/>
    <property type="match status" value="1"/>
</dbReference>
<dbReference type="GO" id="GO:0046656">
    <property type="term" value="P:folic acid biosynthetic process"/>
    <property type="evidence" value="ECO:0007669"/>
    <property type="project" value="UniProtKB-KW"/>
</dbReference>
<keyword evidence="10 12" id="KW-0289">Folate biosynthesis</keyword>
<dbReference type="InterPro" id="IPR000489">
    <property type="entry name" value="Pterin-binding_dom"/>
</dbReference>
<comment type="cofactor">
    <cofactor evidence="2 12">
        <name>Mg(2+)</name>
        <dbReference type="ChEBI" id="CHEBI:18420"/>
    </cofactor>
</comment>
<dbReference type="RefSeq" id="WP_090206265.1">
    <property type="nucleotide sequence ID" value="NZ_FOZM01000001.1"/>
</dbReference>
<dbReference type="GO" id="GO:0004156">
    <property type="term" value="F:dihydropteroate synthase activity"/>
    <property type="evidence" value="ECO:0007669"/>
    <property type="project" value="UniProtKB-EC"/>
</dbReference>
<evidence type="ECO:0000256" key="8">
    <source>
        <dbReference type="ARBA" id="ARBA00022723"/>
    </source>
</evidence>
<evidence type="ECO:0000259" key="13">
    <source>
        <dbReference type="PROSITE" id="PS50972"/>
    </source>
</evidence>
<dbReference type="InterPro" id="IPR045031">
    <property type="entry name" value="DHP_synth-like"/>
</dbReference>
<dbReference type="Gene3D" id="3.20.20.20">
    <property type="entry name" value="Dihydropteroate synthase-like"/>
    <property type="match status" value="1"/>
</dbReference>
<evidence type="ECO:0000256" key="2">
    <source>
        <dbReference type="ARBA" id="ARBA00001946"/>
    </source>
</evidence>
<feature type="domain" description="Pterin-binding" evidence="13">
    <location>
        <begin position="72"/>
        <end position="326"/>
    </location>
</feature>
<name>A0A1I6MEZ4_9RHOB</name>
<dbReference type="PROSITE" id="PS50972">
    <property type="entry name" value="PTERIN_BINDING"/>
    <property type="match status" value="1"/>
</dbReference>
<dbReference type="EC" id="2.5.1.15" evidence="5 12"/>
<comment type="pathway">
    <text evidence="3 12">Cofactor biosynthesis; tetrahydrofolate biosynthesis; 7,8-dihydrofolate from 2-amino-4-hydroxy-6-hydroxymethyl-7,8-dihydropteridine diphosphate and 4-aminobenzoate: step 1/2.</text>
</comment>
<proteinExistence type="inferred from homology"/>
<organism evidence="14 15">
    <name type="scientific">Yoonia litorea</name>
    <dbReference type="NCBI Taxonomy" id="1123755"/>
    <lineage>
        <taxon>Bacteria</taxon>
        <taxon>Pseudomonadati</taxon>
        <taxon>Pseudomonadota</taxon>
        <taxon>Alphaproteobacteria</taxon>
        <taxon>Rhodobacterales</taxon>
        <taxon>Paracoccaceae</taxon>
        <taxon>Yoonia</taxon>
    </lineage>
</organism>
<keyword evidence="9 12" id="KW-0460">Magnesium</keyword>
<sequence length="337" mass="35698">MTVYYRPIVRFGEVPSPQSFPLAGGLCWFDTVVVQERGGSRRKQAAGDLPGTVLTRLTAPRVSIAGLDMRRPQIMGILNVTPDSFSDGGLFAAPEAAVDHARAMQRDGAAIIDIGGESTRPGAKEVAVNDEIARTAPVIAAIRAESHIPISIDTRKGGVGRAAVEAGASLINDVAAFTFDPALLQLAAGHDLPVCIMHAQGTPETMQEDPHYDDVLLDIYDFLEERVTVAEQAGVPRERIIVDPGIGFGKTLEHNLSILRGIAIFHGLGCPILLGASRKRFIGTIGGGEDAQDRLGGSVAVALFGARQGVQILRVHDIFATKQALDLEWAIGGAAMT</sequence>
<evidence type="ECO:0000256" key="12">
    <source>
        <dbReference type="RuleBase" id="RU361205"/>
    </source>
</evidence>
<evidence type="ECO:0000256" key="11">
    <source>
        <dbReference type="ARBA" id="ARBA00030193"/>
    </source>
</evidence>
<dbReference type="InterPro" id="IPR011005">
    <property type="entry name" value="Dihydropteroate_synth-like_sf"/>
</dbReference>
<evidence type="ECO:0000256" key="1">
    <source>
        <dbReference type="ARBA" id="ARBA00000012"/>
    </source>
</evidence>
<evidence type="ECO:0000256" key="4">
    <source>
        <dbReference type="ARBA" id="ARBA00009503"/>
    </source>
</evidence>
<dbReference type="UniPathway" id="UPA00077">
    <property type="reaction ID" value="UER00156"/>
</dbReference>
<evidence type="ECO:0000313" key="14">
    <source>
        <dbReference type="EMBL" id="SFS14168.1"/>
    </source>
</evidence>
<dbReference type="CDD" id="cd00739">
    <property type="entry name" value="DHPS"/>
    <property type="match status" value="1"/>
</dbReference>
<dbReference type="PANTHER" id="PTHR20941">
    <property type="entry name" value="FOLATE SYNTHESIS PROTEINS"/>
    <property type="match status" value="1"/>
</dbReference>
<evidence type="ECO:0000256" key="5">
    <source>
        <dbReference type="ARBA" id="ARBA00012458"/>
    </source>
</evidence>
<keyword evidence="15" id="KW-1185">Reference proteome</keyword>
<dbReference type="EMBL" id="FOZM01000001">
    <property type="protein sequence ID" value="SFS14168.1"/>
    <property type="molecule type" value="Genomic_DNA"/>
</dbReference>
<dbReference type="OrthoDB" id="9811744at2"/>
<dbReference type="Pfam" id="PF00809">
    <property type="entry name" value="Pterin_bind"/>
    <property type="match status" value="1"/>
</dbReference>
<reference evidence="14 15" key="1">
    <citation type="submission" date="2016-10" db="EMBL/GenBank/DDBJ databases">
        <authorList>
            <person name="de Groot N.N."/>
        </authorList>
    </citation>
    <scope>NUCLEOTIDE SEQUENCE [LARGE SCALE GENOMIC DNA]</scope>
    <source>
        <strain evidence="14 15">DSM 29433</strain>
    </source>
</reference>
<evidence type="ECO:0000256" key="6">
    <source>
        <dbReference type="ARBA" id="ARBA00016919"/>
    </source>
</evidence>
<comment type="similarity">
    <text evidence="4 12">Belongs to the DHPS family.</text>
</comment>
<dbReference type="GO" id="GO:0005829">
    <property type="term" value="C:cytosol"/>
    <property type="evidence" value="ECO:0007669"/>
    <property type="project" value="TreeGrafter"/>
</dbReference>
<keyword evidence="8 12" id="KW-0479">Metal-binding</keyword>
<keyword evidence="7 12" id="KW-0808">Transferase</keyword>
<comment type="catalytic activity">
    <reaction evidence="1">
        <text>(7,8-dihydropterin-6-yl)methyl diphosphate + 4-aminobenzoate = 7,8-dihydropteroate + diphosphate</text>
        <dbReference type="Rhea" id="RHEA:19949"/>
        <dbReference type="ChEBI" id="CHEBI:17836"/>
        <dbReference type="ChEBI" id="CHEBI:17839"/>
        <dbReference type="ChEBI" id="CHEBI:33019"/>
        <dbReference type="ChEBI" id="CHEBI:72950"/>
        <dbReference type="EC" id="2.5.1.15"/>
    </reaction>
</comment>
<comment type="function">
    <text evidence="12">Catalyzes the condensation of para-aminobenzoate (pABA) with 6-hydroxymethyl-7,8-dihydropterin diphosphate (DHPt-PP) to form 7,8-dihydropteroate (H2Pte), the immediate precursor of folate derivatives.</text>
</comment>
<dbReference type="PROSITE" id="PS00792">
    <property type="entry name" value="DHPS_1"/>
    <property type="match status" value="1"/>
</dbReference>
<dbReference type="PROSITE" id="PS00793">
    <property type="entry name" value="DHPS_2"/>
    <property type="match status" value="1"/>
</dbReference>
<dbReference type="PANTHER" id="PTHR20941:SF1">
    <property type="entry name" value="FOLIC ACID SYNTHESIS PROTEIN FOL1"/>
    <property type="match status" value="1"/>
</dbReference>
<evidence type="ECO:0000256" key="7">
    <source>
        <dbReference type="ARBA" id="ARBA00022679"/>
    </source>
</evidence>
<dbReference type="SUPFAM" id="SSF51717">
    <property type="entry name" value="Dihydropteroate synthetase-like"/>
    <property type="match status" value="1"/>
</dbReference>
<evidence type="ECO:0000256" key="3">
    <source>
        <dbReference type="ARBA" id="ARBA00004763"/>
    </source>
</evidence>
<dbReference type="AlphaFoldDB" id="A0A1I6MEZ4"/>